<name>A0ABN9VLP2_9DINO</name>
<evidence type="ECO:0000313" key="2">
    <source>
        <dbReference type="Proteomes" id="UP001189429"/>
    </source>
</evidence>
<gene>
    <name evidence="1" type="ORF">PCOR1329_LOCUS59206</name>
</gene>
<reference evidence="1" key="1">
    <citation type="submission" date="2023-10" db="EMBL/GenBank/DDBJ databases">
        <authorList>
            <person name="Chen Y."/>
            <person name="Shah S."/>
            <person name="Dougan E. K."/>
            <person name="Thang M."/>
            <person name="Chan C."/>
        </authorList>
    </citation>
    <scope>NUCLEOTIDE SEQUENCE [LARGE SCALE GENOMIC DNA]</scope>
</reference>
<dbReference type="EMBL" id="CAUYUJ010017375">
    <property type="protein sequence ID" value="CAK0874243.1"/>
    <property type="molecule type" value="Genomic_DNA"/>
</dbReference>
<dbReference type="Proteomes" id="UP001189429">
    <property type="component" value="Unassembled WGS sequence"/>
</dbReference>
<keyword evidence="2" id="KW-1185">Reference proteome</keyword>
<protein>
    <submittedName>
        <fullName evidence="1">Uncharacterized protein</fullName>
    </submittedName>
</protein>
<accession>A0ABN9VLP2</accession>
<sequence length="109" mass="12238">MGSSEEPVLFAKIMQRPFHAWRSTRPAELAITLQCGIFPRQIDGGTSVFADDIFDKILVRSGEAGEAHLLTQQSDATLDEELHLVGLLQNKGKREIDASHEMPHLWRTK</sequence>
<evidence type="ECO:0000313" key="1">
    <source>
        <dbReference type="EMBL" id="CAK0874243.1"/>
    </source>
</evidence>
<organism evidence="1 2">
    <name type="scientific">Prorocentrum cordatum</name>
    <dbReference type="NCBI Taxonomy" id="2364126"/>
    <lineage>
        <taxon>Eukaryota</taxon>
        <taxon>Sar</taxon>
        <taxon>Alveolata</taxon>
        <taxon>Dinophyceae</taxon>
        <taxon>Prorocentrales</taxon>
        <taxon>Prorocentraceae</taxon>
        <taxon>Prorocentrum</taxon>
    </lineage>
</organism>
<proteinExistence type="predicted"/>
<comment type="caution">
    <text evidence="1">The sequence shown here is derived from an EMBL/GenBank/DDBJ whole genome shotgun (WGS) entry which is preliminary data.</text>
</comment>